<dbReference type="Pfam" id="PF00929">
    <property type="entry name" value="RNase_T"/>
    <property type="match status" value="1"/>
</dbReference>
<dbReference type="GO" id="GO:0003887">
    <property type="term" value="F:DNA-directed DNA polymerase activity"/>
    <property type="evidence" value="ECO:0007669"/>
    <property type="project" value="UniProtKB-EC"/>
</dbReference>
<dbReference type="SUPFAM" id="SSF53098">
    <property type="entry name" value="Ribonuclease H-like"/>
    <property type="match status" value="1"/>
</dbReference>
<dbReference type="EMBL" id="VSSQ01037372">
    <property type="protein sequence ID" value="MPM90042.1"/>
    <property type="molecule type" value="Genomic_DNA"/>
</dbReference>
<keyword evidence="2" id="KW-0548">Nucleotidyltransferase</keyword>
<dbReference type="EC" id="2.7.7.7" evidence="2"/>
<name>A0A645DND0_9ZZZZ</name>
<feature type="domain" description="Exonuclease" evidence="1">
    <location>
        <begin position="1"/>
        <end position="145"/>
    </location>
</feature>
<dbReference type="PANTHER" id="PTHR30231:SF42">
    <property type="entry name" value="EXONUCLEASE"/>
    <property type="match status" value="1"/>
</dbReference>
<sequence length="155" mass="18075">MIENGKLTDRREWLIRPHRSLDWLLPQFTDIHGIDYYQLRGCPEFCEVWTLMANFIHSGDLVVIHNASFDLAHLRAVLGLYKLPSFSFEYVCSLRLCRQLFPEMESHSLDKMAERFQLAFTHHDALEDATVCASIVSHTGIPENSRKRFEYCAQV</sequence>
<reference evidence="2" key="1">
    <citation type="submission" date="2019-08" db="EMBL/GenBank/DDBJ databases">
        <authorList>
            <person name="Kucharzyk K."/>
            <person name="Murdoch R.W."/>
            <person name="Higgins S."/>
            <person name="Loffler F."/>
        </authorList>
    </citation>
    <scope>NUCLEOTIDE SEQUENCE</scope>
</reference>
<dbReference type="GO" id="GO:0003676">
    <property type="term" value="F:nucleic acid binding"/>
    <property type="evidence" value="ECO:0007669"/>
    <property type="project" value="InterPro"/>
</dbReference>
<dbReference type="AlphaFoldDB" id="A0A645DND0"/>
<dbReference type="InterPro" id="IPR013520">
    <property type="entry name" value="Ribonucl_H"/>
</dbReference>
<accession>A0A645DND0</accession>
<dbReference type="InterPro" id="IPR036397">
    <property type="entry name" value="RNaseH_sf"/>
</dbReference>
<dbReference type="GO" id="GO:0005829">
    <property type="term" value="C:cytosol"/>
    <property type="evidence" value="ECO:0007669"/>
    <property type="project" value="TreeGrafter"/>
</dbReference>
<dbReference type="InterPro" id="IPR012337">
    <property type="entry name" value="RNaseH-like_sf"/>
</dbReference>
<dbReference type="Gene3D" id="3.30.420.10">
    <property type="entry name" value="Ribonuclease H-like superfamily/Ribonuclease H"/>
    <property type="match status" value="1"/>
</dbReference>
<evidence type="ECO:0000259" key="1">
    <source>
        <dbReference type="SMART" id="SM00479"/>
    </source>
</evidence>
<dbReference type="GO" id="GO:0008408">
    <property type="term" value="F:3'-5' exonuclease activity"/>
    <property type="evidence" value="ECO:0007669"/>
    <property type="project" value="TreeGrafter"/>
</dbReference>
<gene>
    <name evidence="2" type="primary">polC_57</name>
    <name evidence="2" type="ORF">SDC9_137158</name>
</gene>
<keyword evidence="2" id="KW-0808">Transferase</keyword>
<organism evidence="2">
    <name type="scientific">bioreactor metagenome</name>
    <dbReference type="NCBI Taxonomy" id="1076179"/>
    <lineage>
        <taxon>unclassified sequences</taxon>
        <taxon>metagenomes</taxon>
        <taxon>ecological metagenomes</taxon>
    </lineage>
</organism>
<dbReference type="SMART" id="SM00479">
    <property type="entry name" value="EXOIII"/>
    <property type="match status" value="1"/>
</dbReference>
<comment type="caution">
    <text evidence="2">The sequence shown here is derived from an EMBL/GenBank/DDBJ whole genome shotgun (WGS) entry which is preliminary data.</text>
</comment>
<evidence type="ECO:0000313" key="2">
    <source>
        <dbReference type="EMBL" id="MPM90042.1"/>
    </source>
</evidence>
<dbReference type="PANTHER" id="PTHR30231">
    <property type="entry name" value="DNA POLYMERASE III SUBUNIT EPSILON"/>
    <property type="match status" value="1"/>
</dbReference>
<protein>
    <submittedName>
        <fullName evidence="2">DNA polymerase III PolC-type</fullName>
        <ecNumber evidence="2">2.7.7.7</ecNumber>
    </submittedName>
</protein>
<proteinExistence type="predicted"/>